<keyword evidence="6 15" id="KW-0732">Signal</keyword>
<evidence type="ECO:0000256" key="13">
    <source>
        <dbReference type="ARBA" id="ARBA00059094"/>
    </source>
</evidence>
<dbReference type="Pfam" id="PF00149">
    <property type="entry name" value="Metallophos"/>
    <property type="match status" value="1"/>
</dbReference>
<comment type="catalytic activity">
    <reaction evidence="12">
        <text>a sphingomyelin + H2O = phosphocholine + an N-acylsphing-4-enine + H(+)</text>
        <dbReference type="Rhea" id="RHEA:19253"/>
        <dbReference type="ChEBI" id="CHEBI:15377"/>
        <dbReference type="ChEBI" id="CHEBI:15378"/>
        <dbReference type="ChEBI" id="CHEBI:17636"/>
        <dbReference type="ChEBI" id="CHEBI:52639"/>
        <dbReference type="ChEBI" id="CHEBI:295975"/>
        <dbReference type="EC" id="3.1.4.12"/>
    </reaction>
    <physiologicalReaction direction="left-to-right" evidence="12">
        <dbReference type="Rhea" id="RHEA:19254"/>
    </physiologicalReaction>
</comment>
<gene>
    <name evidence="17" type="ORF">MNOR_LOCUS4253</name>
</gene>
<comment type="similarity">
    <text evidence="3">Belongs to the acid sphingomyelinase family.</text>
</comment>
<evidence type="ECO:0000256" key="10">
    <source>
        <dbReference type="ARBA" id="ARBA00023180"/>
    </source>
</evidence>
<keyword evidence="11" id="KW-0326">Glycosidase</keyword>
<keyword evidence="14" id="KW-0472">Membrane</keyword>
<protein>
    <recommendedName>
        <fullName evidence="16">Saposin B-type domain-containing protein</fullName>
    </recommendedName>
</protein>
<dbReference type="InterPro" id="IPR008139">
    <property type="entry name" value="SaposinB_dom"/>
</dbReference>
<dbReference type="InterPro" id="IPR004843">
    <property type="entry name" value="Calcineurin-like_PHP"/>
</dbReference>
<dbReference type="GO" id="GO:0006685">
    <property type="term" value="P:sphingomyelin catabolic process"/>
    <property type="evidence" value="ECO:0007669"/>
    <property type="project" value="TreeGrafter"/>
</dbReference>
<keyword evidence="8" id="KW-0862">Zinc</keyword>
<keyword evidence="10" id="KW-0325">Glycoprotein</keyword>
<evidence type="ECO:0000256" key="2">
    <source>
        <dbReference type="ARBA" id="ARBA00004613"/>
    </source>
</evidence>
<dbReference type="InterPro" id="IPR045473">
    <property type="entry name" value="ASM_C"/>
</dbReference>
<keyword evidence="5" id="KW-0479">Metal-binding</keyword>
<dbReference type="EMBL" id="CAXKWB010001544">
    <property type="protein sequence ID" value="CAL4064795.1"/>
    <property type="molecule type" value="Genomic_DNA"/>
</dbReference>
<evidence type="ECO:0000256" key="7">
    <source>
        <dbReference type="ARBA" id="ARBA00022801"/>
    </source>
</evidence>
<keyword evidence="4" id="KW-0964">Secreted</keyword>
<dbReference type="InterPro" id="IPR029052">
    <property type="entry name" value="Metallo-depent_PP-like"/>
</dbReference>
<organism evidence="17 18">
    <name type="scientific">Meganyctiphanes norvegica</name>
    <name type="common">Northern krill</name>
    <name type="synonym">Thysanopoda norvegica</name>
    <dbReference type="NCBI Taxonomy" id="48144"/>
    <lineage>
        <taxon>Eukaryota</taxon>
        <taxon>Metazoa</taxon>
        <taxon>Ecdysozoa</taxon>
        <taxon>Arthropoda</taxon>
        <taxon>Crustacea</taxon>
        <taxon>Multicrustacea</taxon>
        <taxon>Malacostraca</taxon>
        <taxon>Eumalacostraca</taxon>
        <taxon>Eucarida</taxon>
        <taxon>Euphausiacea</taxon>
        <taxon>Euphausiidae</taxon>
        <taxon>Meganyctiphanes</taxon>
    </lineage>
</organism>
<dbReference type="PANTHER" id="PTHR10340:SF34">
    <property type="entry name" value="SPHINGOMYELIN PHOSPHODIESTERASE"/>
    <property type="match status" value="1"/>
</dbReference>
<evidence type="ECO:0000313" key="18">
    <source>
        <dbReference type="Proteomes" id="UP001497623"/>
    </source>
</evidence>
<keyword evidence="14" id="KW-1133">Transmembrane helix</keyword>
<sequence>DMLKRRRKIMLSKFLTLFFLTFQLIEGVPLESNCPEGEESCTSRTTTVDITTTLKNSLSDSDILEQPFNSIEITSGSINVDDDNHETKAIPDELFKDTYIPPTTQEEKEKIEKFDPSKLNYTALMIEIDNWIANSTDRNARFYSHSVLPKFLTNIGKYLDFEQVAKEIETSIMSTMSCNACKAGVGLLQHYVETGKNKEEMLRAASKLCTSFKVETPRVCMGIINLMADEVIYVIKNLKMTPDEICGFVIGDICGVPYNPTHEWRVAFPPVSKPPIQQPVAYVEGASMLKVLHLSDTHYDPEYEEGTSNNCGEPLCCRRSSGLPKSRNERAGYWGDYGKCDTPRRTIESMLENIAYLHPDIDYIIWTGDLPPHDIWNQTKESNLHILRETVQQLLDYFPYTPIFPALGNHESAPLNSFPPPYVAPEYGVEYLYDELDRQWQRWLPKDTSPTIRKGGFYSVLVRPNFRIISLNMNYCNNKNWWLLLNSTDPGQELQWLIYELQGSELRGEKVHIIGHIPPGHHDCLKVWSHNYYTIINRYESTVTAQFFGHTHFDEFQLFYDEYRRYRVSNIAYIGPSVTSYYSLNPGYRIYSIEGDYEGSRKMVMDHETWVMNLDEANKPGGYPRWYQLYSAKRAYNMESLLPQEWDRLVHRMMIDDDLFKKYHRFYWKNSPVREECNAECKKRMLCDLKSGRSNDRKKTCAKINENITAQERSDWTNWLFSGITVTSFMVAVPVAAVVIPKLVFLFLL</sequence>
<dbReference type="FunFam" id="1.10.225.10:FF:000010">
    <property type="entry name" value="Sphingomyelin phosphodiesterase"/>
    <property type="match status" value="1"/>
</dbReference>
<dbReference type="Proteomes" id="UP001497623">
    <property type="component" value="Unassembled WGS sequence"/>
</dbReference>
<name>A0AAV2PU27_MEGNR</name>
<dbReference type="GO" id="GO:0016020">
    <property type="term" value="C:membrane"/>
    <property type="evidence" value="ECO:0007669"/>
    <property type="project" value="GOC"/>
</dbReference>
<dbReference type="GO" id="GO:0046872">
    <property type="term" value="F:metal ion binding"/>
    <property type="evidence" value="ECO:0007669"/>
    <property type="project" value="UniProtKB-KW"/>
</dbReference>
<dbReference type="GO" id="GO:0061750">
    <property type="term" value="F:acid sphingomyelin phosphodiesterase activity"/>
    <property type="evidence" value="ECO:0007669"/>
    <property type="project" value="TreeGrafter"/>
</dbReference>
<evidence type="ECO:0000256" key="14">
    <source>
        <dbReference type="SAM" id="Phobius"/>
    </source>
</evidence>
<dbReference type="SMART" id="SM00741">
    <property type="entry name" value="SapB"/>
    <property type="match status" value="1"/>
</dbReference>
<dbReference type="Gene3D" id="3.60.21.10">
    <property type="match status" value="1"/>
</dbReference>
<evidence type="ECO:0000256" key="3">
    <source>
        <dbReference type="ARBA" id="ARBA00008234"/>
    </source>
</evidence>
<evidence type="ECO:0000256" key="1">
    <source>
        <dbReference type="ARBA" id="ARBA00001947"/>
    </source>
</evidence>
<evidence type="ECO:0000256" key="4">
    <source>
        <dbReference type="ARBA" id="ARBA00022525"/>
    </source>
</evidence>
<comment type="subcellular location">
    <subcellularLocation>
        <location evidence="2">Secreted</location>
    </subcellularLocation>
</comment>
<evidence type="ECO:0000259" key="16">
    <source>
        <dbReference type="PROSITE" id="PS50015"/>
    </source>
</evidence>
<evidence type="ECO:0000256" key="9">
    <source>
        <dbReference type="ARBA" id="ARBA00023157"/>
    </source>
</evidence>
<feature type="signal peptide" evidence="15">
    <location>
        <begin position="1"/>
        <end position="27"/>
    </location>
</feature>
<evidence type="ECO:0000256" key="11">
    <source>
        <dbReference type="ARBA" id="ARBA00023295"/>
    </source>
</evidence>
<keyword evidence="18" id="KW-1185">Reference proteome</keyword>
<dbReference type="GO" id="GO:0046513">
    <property type="term" value="P:ceramide biosynthetic process"/>
    <property type="evidence" value="ECO:0007669"/>
    <property type="project" value="TreeGrafter"/>
</dbReference>
<dbReference type="InterPro" id="IPR011001">
    <property type="entry name" value="Saposin-like"/>
</dbReference>
<dbReference type="PANTHER" id="PTHR10340">
    <property type="entry name" value="SPHINGOMYELIN PHOSPHODIESTERASE"/>
    <property type="match status" value="1"/>
</dbReference>
<dbReference type="Gene3D" id="1.10.225.10">
    <property type="entry name" value="Saposin-like"/>
    <property type="match status" value="1"/>
</dbReference>
<dbReference type="SUPFAM" id="SSF56300">
    <property type="entry name" value="Metallo-dependent phosphatases"/>
    <property type="match status" value="1"/>
</dbReference>
<accession>A0AAV2PU27</accession>
<keyword evidence="9" id="KW-1015">Disulfide bond</keyword>
<evidence type="ECO:0000256" key="12">
    <source>
        <dbReference type="ARBA" id="ARBA00047268"/>
    </source>
</evidence>
<dbReference type="SUPFAM" id="SSF47862">
    <property type="entry name" value="Saposin"/>
    <property type="match status" value="1"/>
</dbReference>
<evidence type="ECO:0000256" key="5">
    <source>
        <dbReference type="ARBA" id="ARBA00022723"/>
    </source>
</evidence>
<comment type="caution">
    <text evidence="17">The sequence shown here is derived from an EMBL/GenBank/DDBJ whole genome shotgun (WGS) entry which is preliminary data.</text>
</comment>
<feature type="chain" id="PRO_5044010723" description="Saposin B-type domain-containing protein" evidence="15">
    <location>
        <begin position="28"/>
        <end position="749"/>
    </location>
</feature>
<feature type="non-terminal residue" evidence="17">
    <location>
        <position position="1"/>
    </location>
</feature>
<feature type="transmembrane region" description="Helical" evidence="14">
    <location>
        <begin position="719"/>
        <end position="748"/>
    </location>
</feature>
<dbReference type="Pfam" id="PF19272">
    <property type="entry name" value="ASMase_C"/>
    <property type="match status" value="1"/>
</dbReference>
<comment type="function">
    <text evidence="13">Converts sphingomyelin to ceramide.</text>
</comment>
<keyword evidence="14" id="KW-0812">Transmembrane</keyword>
<evidence type="ECO:0000256" key="6">
    <source>
        <dbReference type="ARBA" id="ARBA00022729"/>
    </source>
</evidence>
<dbReference type="FunFam" id="3.60.21.10:FF:000077">
    <property type="entry name" value="Sphingomyelin phosphodiesterase"/>
    <property type="match status" value="1"/>
</dbReference>
<keyword evidence="7" id="KW-0378">Hydrolase</keyword>
<dbReference type="GO" id="GO:0005615">
    <property type="term" value="C:extracellular space"/>
    <property type="evidence" value="ECO:0007669"/>
    <property type="project" value="TreeGrafter"/>
</dbReference>
<evidence type="ECO:0000313" key="17">
    <source>
        <dbReference type="EMBL" id="CAL4064795.1"/>
    </source>
</evidence>
<dbReference type="GO" id="GO:0005764">
    <property type="term" value="C:lysosome"/>
    <property type="evidence" value="ECO:0007669"/>
    <property type="project" value="TreeGrafter"/>
</dbReference>
<reference evidence="17 18" key="1">
    <citation type="submission" date="2024-05" db="EMBL/GenBank/DDBJ databases">
        <authorList>
            <person name="Wallberg A."/>
        </authorList>
    </citation>
    <scope>NUCLEOTIDE SEQUENCE [LARGE SCALE GENOMIC DNA]</scope>
</reference>
<feature type="domain" description="Saposin B-type" evidence="16">
    <location>
        <begin position="174"/>
        <end position="258"/>
    </location>
</feature>
<dbReference type="GO" id="GO:0016798">
    <property type="term" value="F:hydrolase activity, acting on glycosyl bonds"/>
    <property type="evidence" value="ECO:0007669"/>
    <property type="project" value="UniProtKB-KW"/>
</dbReference>
<dbReference type="AlphaFoldDB" id="A0AAV2PU27"/>
<evidence type="ECO:0000256" key="8">
    <source>
        <dbReference type="ARBA" id="ARBA00022833"/>
    </source>
</evidence>
<dbReference type="CDD" id="cd00842">
    <property type="entry name" value="MPP_ASMase"/>
    <property type="match status" value="1"/>
</dbReference>
<evidence type="ECO:0000256" key="15">
    <source>
        <dbReference type="SAM" id="SignalP"/>
    </source>
</evidence>
<dbReference type="InterPro" id="IPR041805">
    <property type="entry name" value="ASMase/PPN1_MPP"/>
</dbReference>
<proteinExistence type="inferred from homology"/>
<dbReference type="PROSITE" id="PS50015">
    <property type="entry name" value="SAP_B"/>
    <property type="match status" value="1"/>
</dbReference>
<comment type="cofactor">
    <cofactor evidence="1">
        <name>Zn(2+)</name>
        <dbReference type="ChEBI" id="CHEBI:29105"/>
    </cofactor>
</comment>